<dbReference type="Pfam" id="PF11721">
    <property type="entry name" value="Malectin"/>
    <property type="match status" value="1"/>
</dbReference>
<feature type="domain" description="Malectin" evidence="1">
    <location>
        <begin position="369"/>
        <end position="533"/>
    </location>
</feature>
<dbReference type="STRING" id="247279.NIES1031_20950"/>
<reference evidence="2 3" key="1">
    <citation type="submission" date="2016-11" db="EMBL/GenBank/DDBJ databases">
        <title>Draft Genome Sequences of Nine Cyanobacterial Strains from Diverse Habitats.</title>
        <authorList>
            <person name="Zhu T."/>
            <person name="Hou S."/>
            <person name="Lu X."/>
            <person name="Hess W.R."/>
        </authorList>
    </citation>
    <scope>NUCLEOTIDE SEQUENCE [LARGE SCALE GENOMIC DNA]</scope>
    <source>
        <strain evidence="2 3">5.2 s.c.1</strain>
    </source>
</reference>
<sequence length="538" mass="58705">MTINYQSDTLAGVTLNSNTSRVHSNSFNDLQADFSTLSSLQQHSSLQAAVSGPEIDIQNLDNLPYSDRLVFSRIGSLNNPPDNGVHDTVTLRTKNLGTSPLRITGVPITGPWELLNNINTPVTIAPKGQLDLRIRFKATSGSVHNGTLTIKSNDADEANKVVQLSGFWQSVSEGNQEPSLNEILQVFGYQTKITGPGQKLNQNGLVQAVGDEVLSAYWQKANASQPVSVKQLAAYHTQGKTATIFWHSKGSNATKVVFTHAGVDGQTLLPRRQNLSQLAQGSFNPNGTFGFKIDQEWSDPTKNNQLIDQQKGSPGPSGHHVRFWAARNRQGQIIPNTWILAMDYSGINYDYQDNVYLVSNIKPETRSTLYRIDVGSNVSYTDQTGKVWTSDTGKGWFSPTTAQAENAGNVAIANTTNDKLYQTYRGKITNTTPLASRIVNFNLPINTPGNVEVRLYFAETYWGAPGKGPGGVGRRVFDVLAENKLVMNNYDITKAAGGALNATMVSIRGVQVTDGKLNLTFKAEKDFPLISAIEVLRA</sequence>
<accession>A0A1U7HEB4</accession>
<dbReference type="RefSeq" id="WP_073551390.1">
    <property type="nucleotide sequence ID" value="NZ_CAWMVK010000016.1"/>
</dbReference>
<dbReference type="InterPro" id="IPR021720">
    <property type="entry name" value="Malectin_dom"/>
</dbReference>
<dbReference type="SUPFAM" id="SSF49785">
    <property type="entry name" value="Galactose-binding domain-like"/>
    <property type="match status" value="1"/>
</dbReference>
<evidence type="ECO:0000313" key="2">
    <source>
        <dbReference type="EMBL" id="OKH21942.1"/>
    </source>
</evidence>
<protein>
    <recommendedName>
        <fullName evidence="1">Malectin domain-containing protein</fullName>
    </recommendedName>
</protein>
<dbReference type="InterPro" id="IPR013783">
    <property type="entry name" value="Ig-like_fold"/>
</dbReference>
<dbReference type="AlphaFoldDB" id="A0A1U7HEB4"/>
<comment type="caution">
    <text evidence="2">The sequence shown here is derived from an EMBL/GenBank/DDBJ whole genome shotgun (WGS) entry which is preliminary data.</text>
</comment>
<proteinExistence type="predicted"/>
<keyword evidence="3" id="KW-1185">Reference proteome</keyword>
<organism evidence="2 3">
    <name type="scientific">Chroogloeocystis siderophila 5.2 s.c.1</name>
    <dbReference type="NCBI Taxonomy" id="247279"/>
    <lineage>
        <taxon>Bacteria</taxon>
        <taxon>Bacillati</taxon>
        <taxon>Cyanobacteriota</taxon>
        <taxon>Cyanophyceae</taxon>
        <taxon>Oscillatoriophycideae</taxon>
        <taxon>Chroococcales</taxon>
        <taxon>Chroococcaceae</taxon>
        <taxon>Chroogloeocystis</taxon>
    </lineage>
</organism>
<name>A0A1U7HEB4_9CHRO</name>
<dbReference type="Proteomes" id="UP000185984">
    <property type="component" value="Unassembled WGS sequence"/>
</dbReference>
<gene>
    <name evidence="2" type="ORF">NIES1031_20950</name>
</gene>
<dbReference type="Gene3D" id="2.60.120.430">
    <property type="entry name" value="Galactose-binding lectin"/>
    <property type="match status" value="1"/>
</dbReference>
<evidence type="ECO:0000259" key="1">
    <source>
        <dbReference type="Pfam" id="PF11721"/>
    </source>
</evidence>
<dbReference type="OrthoDB" id="416172at2"/>
<dbReference type="EMBL" id="MRCC01000023">
    <property type="protein sequence ID" value="OKH21942.1"/>
    <property type="molecule type" value="Genomic_DNA"/>
</dbReference>
<dbReference type="InterPro" id="IPR008979">
    <property type="entry name" value="Galactose-bd-like_sf"/>
</dbReference>
<evidence type="ECO:0000313" key="3">
    <source>
        <dbReference type="Proteomes" id="UP000185984"/>
    </source>
</evidence>
<dbReference type="Gene3D" id="2.60.40.10">
    <property type="entry name" value="Immunoglobulins"/>
    <property type="match status" value="1"/>
</dbReference>